<name>A0A382B590_9ZZZZ</name>
<keyword evidence="2 5" id="KW-0812">Transmembrane</keyword>
<dbReference type="GO" id="GO:0051119">
    <property type="term" value="F:sugar transmembrane transporter activity"/>
    <property type="evidence" value="ECO:0007669"/>
    <property type="project" value="InterPro"/>
</dbReference>
<dbReference type="AlphaFoldDB" id="A0A382B590"/>
<dbReference type="Gene3D" id="1.20.1280.290">
    <property type="match status" value="1"/>
</dbReference>
<dbReference type="GO" id="GO:0016020">
    <property type="term" value="C:membrane"/>
    <property type="evidence" value="ECO:0007669"/>
    <property type="project" value="UniProtKB-SubCell"/>
</dbReference>
<evidence type="ECO:0000256" key="5">
    <source>
        <dbReference type="SAM" id="Phobius"/>
    </source>
</evidence>
<accession>A0A382B590</accession>
<feature type="transmembrane region" description="Helical" evidence="5">
    <location>
        <begin position="36"/>
        <end position="56"/>
    </location>
</feature>
<gene>
    <name evidence="6" type="ORF">METZ01_LOCUS161287</name>
</gene>
<dbReference type="SMART" id="SM00679">
    <property type="entry name" value="CTNS"/>
    <property type="match status" value="1"/>
</dbReference>
<dbReference type="InterPro" id="IPR006603">
    <property type="entry name" value="PQ-loop_rpt"/>
</dbReference>
<feature type="transmembrane region" description="Helical" evidence="5">
    <location>
        <begin position="6"/>
        <end position="24"/>
    </location>
</feature>
<protein>
    <recommendedName>
        <fullName evidence="7">PQ-loop repeat-containing protein</fullName>
    </recommendedName>
</protein>
<dbReference type="EMBL" id="UINC01028076">
    <property type="protein sequence ID" value="SVB08433.1"/>
    <property type="molecule type" value="Genomic_DNA"/>
</dbReference>
<evidence type="ECO:0000256" key="2">
    <source>
        <dbReference type="ARBA" id="ARBA00022692"/>
    </source>
</evidence>
<organism evidence="6">
    <name type="scientific">marine metagenome</name>
    <dbReference type="NCBI Taxonomy" id="408172"/>
    <lineage>
        <taxon>unclassified sequences</taxon>
        <taxon>metagenomes</taxon>
        <taxon>ecological metagenomes</taxon>
    </lineage>
</organism>
<evidence type="ECO:0008006" key="7">
    <source>
        <dbReference type="Google" id="ProtNLM"/>
    </source>
</evidence>
<comment type="subcellular location">
    <subcellularLocation>
        <location evidence="1">Membrane</location>
        <topology evidence="1">Multi-pass membrane protein</topology>
    </subcellularLocation>
</comment>
<feature type="transmembrane region" description="Helical" evidence="5">
    <location>
        <begin position="62"/>
        <end position="79"/>
    </location>
</feature>
<evidence type="ECO:0000256" key="4">
    <source>
        <dbReference type="ARBA" id="ARBA00023136"/>
    </source>
</evidence>
<dbReference type="NCBIfam" id="NF037968">
    <property type="entry name" value="SemiSWEET_2"/>
    <property type="match status" value="1"/>
</dbReference>
<reference evidence="6" key="1">
    <citation type="submission" date="2018-05" db="EMBL/GenBank/DDBJ databases">
        <authorList>
            <person name="Lanie J.A."/>
            <person name="Ng W.-L."/>
            <person name="Kazmierczak K.M."/>
            <person name="Andrzejewski T.M."/>
            <person name="Davidsen T.M."/>
            <person name="Wayne K.J."/>
            <person name="Tettelin H."/>
            <person name="Glass J.I."/>
            <person name="Rusch D."/>
            <person name="Podicherti R."/>
            <person name="Tsui H.-C.T."/>
            <person name="Winkler M.E."/>
        </authorList>
    </citation>
    <scope>NUCLEOTIDE SEQUENCE</scope>
</reference>
<evidence type="ECO:0000256" key="1">
    <source>
        <dbReference type="ARBA" id="ARBA00004141"/>
    </source>
</evidence>
<sequence>MSLVLFFGYLAGFLTTISLVPQVIKTWKTKSADDFSLAMLLIWCAGISCWATYGILINAKPIIFWNLSTLLLAGAILAMKIKFTGNRSQEPKPMATKKILVGENRFQKSKDLKDWGV</sequence>
<evidence type="ECO:0000313" key="6">
    <source>
        <dbReference type="EMBL" id="SVB08433.1"/>
    </source>
</evidence>
<proteinExistence type="predicted"/>
<dbReference type="InterPro" id="IPR047662">
    <property type="entry name" value="SemiSWEET"/>
</dbReference>
<keyword evidence="3 5" id="KW-1133">Transmembrane helix</keyword>
<dbReference type="Pfam" id="PF04193">
    <property type="entry name" value="PQ-loop"/>
    <property type="match status" value="1"/>
</dbReference>
<keyword evidence="4 5" id="KW-0472">Membrane</keyword>
<evidence type="ECO:0000256" key="3">
    <source>
        <dbReference type="ARBA" id="ARBA00022989"/>
    </source>
</evidence>